<accession>A0A820UCY8</accession>
<sequence length="279" mass="32279">MKTKTEIKNKSTAIKHRHNYRQKEQFKINLSKDLLVEQEQQLSACAWCKQLVSQFFTIQNDEADSKILCSEVCFNQYRRAAFKKNKIIKQLKIKEVIPLIPKNTTVSKSITYEIKRDNQRKVLSPQRQSKSSIKKNEVIRRSSPLSWLPRMSKYHRPSFRPNDAITNFSTDFTVSPFAYISPAPINLSYHPNLSAPVQQDPSTLPMRTMHINPFPIATKEYPPNYTWILSSYIQLPISIPLCFPVQSPHAKCSMDLMNVRTCQAGIQNTIDSFLNSQQQ</sequence>
<name>A0A820UCY8_9BILA</name>
<organism evidence="1 2">
    <name type="scientific">Rotaria magnacalcarata</name>
    <dbReference type="NCBI Taxonomy" id="392030"/>
    <lineage>
        <taxon>Eukaryota</taxon>
        <taxon>Metazoa</taxon>
        <taxon>Spiralia</taxon>
        <taxon>Gnathifera</taxon>
        <taxon>Rotifera</taxon>
        <taxon>Eurotatoria</taxon>
        <taxon>Bdelloidea</taxon>
        <taxon>Philodinida</taxon>
        <taxon>Philodinidae</taxon>
        <taxon>Rotaria</taxon>
    </lineage>
</organism>
<comment type="caution">
    <text evidence="1">The sequence shown here is derived from an EMBL/GenBank/DDBJ whole genome shotgun (WGS) entry which is preliminary data.</text>
</comment>
<dbReference type="AlphaFoldDB" id="A0A820UCY8"/>
<proteinExistence type="predicted"/>
<gene>
    <name evidence="1" type="ORF">OVN521_LOCUS39691</name>
</gene>
<feature type="non-terminal residue" evidence="1">
    <location>
        <position position="1"/>
    </location>
</feature>
<protein>
    <submittedName>
        <fullName evidence="1">Uncharacterized protein</fullName>
    </submittedName>
</protein>
<keyword evidence="2" id="KW-1185">Reference proteome</keyword>
<evidence type="ECO:0000313" key="2">
    <source>
        <dbReference type="Proteomes" id="UP000663866"/>
    </source>
</evidence>
<evidence type="ECO:0000313" key="1">
    <source>
        <dbReference type="EMBL" id="CAF4482070.1"/>
    </source>
</evidence>
<dbReference type="EMBL" id="CAJOBG010050713">
    <property type="protein sequence ID" value="CAF4482070.1"/>
    <property type="molecule type" value="Genomic_DNA"/>
</dbReference>
<dbReference type="Proteomes" id="UP000663866">
    <property type="component" value="Unassembled WGS sequence"/>
</dbReference>
<reference evidence="1" key="1">
    <citation type="submission" date="2021-02" db="EMBL/GenBank/DDBJ databases">
        <authorList>
            <person name="Nowell W R."/>
        </authorList>
    </citation>
    <scope>NUCLEOTIDE SEQUENCE</scope>
</reference>